<keyword evidence="5" id="KW-1185">Reference proteome</keyword>
<evidence type="ECO:0000256" key="2">
    <source>
        <dbReference type="ARBA" id="ARBA00023315"/>
    </source>
</evidence>
<evidence type="ECO:0000313" key="5">
    <source>
        <dbReference type="Proteomes" id="UP000282388"/>
    </source>
</evidence>
<organism evidence="4 5">
    <name type="scientific">Acinetobacter tianfuensis</name>
    <dbReference type="NCBI Taxonomy" id="2419603"/>
    <lineage>
        <taxon>Bacteria</taxon>
        <taxon>Pseudomonadati</taxon>
        <taxon>Pseudomonadota</taxon>
        <taxon>Gammaproteobacteria</taxon>
        <taxon>Moraxellales</taxon>
        <taxon>Moraxellaceae</taxon>
        <taxon>Acinetobacter</taxon>
    </lineage>
</organism>
<dbReference type="InterPro" id="IPR000182">
    <property type="entry name" value="GNAT_dom"/>
</dbReference>
<protein>
    <submittedName>
        <fullName evidence="4">N-acetyltransferase</fullName>
    </submittedName>
</protein>
<dbReference type="InterPro" id="IPR016181">
    <property type="entry name" value="Acyl_CoA_acyltransferase"/>
</dbReference>
<keyword evidence="2" id="KW-0012">Acyltransferase</keyword>
<comment type="caution">
    <text evidence="4">The sequence shown here is derived from an EMBL/GenBank/DDBJ whole genome shotgun (WGS) entry which is preliminary data.</text>
</comment>
<sequence>MAFIIRNASEADLPEILLIYNTEILQGFATWNEQAYSLEKFQKKLADIQARSFPFLVAADSASNRVAGYADYTDFRSFTGYRHTVEHSVFIDRSYARQGVGKLLLQHLINHAQRNQVHVMIAGIDHDNTASIALHQKLGFIQTGYMPQVGKKFDQWRDLVLMQLTFSTDPAP</sequence>
<accession>A0A3A8E4L5</accession>
<dbReference type="Pfam" id="PF13420">
    <property type="entry name" value="Acetyltransf_4"/>
    <property type="match status" value="1"/>
</dbReference>
<dbReference type="SUPFAM" id="SSF55729">
    <property type="entry name" value="Acyl-CoA N-acyltransferases (Nat)"/>
    <property type="match status" value="1"/>
</dbReference>
<dbReference type="Gene3D" id="3.40.630.30">
    <property type="match status" value="1"/>
</dbReference>
<proteinExistence type="predicted"/>
<feature type="domain" description="N-acetyltransferase" evidence="3">
    <location>
        <begin position="3"/>
        <end position="167"/>
    </location>
</feature>
<name>A0A3A8E4L5_9GAMM</name>
<dbReference type="GO" id="GO:0016747">
    <property type="term" value="F:acyltransferase activity, transferring groups other than amino-acyl groups"/>
    <property type="evidence" value="ECO:0007669"/>
    <property type="project" value="InterPro"/>
</dbReference>
<evidence type="ECO:0000259" key="3">
    <source>
        <dbReference type="PROSITE" id="PS51186"/>
    </source>
</evidence>
<keyword evidence="1 4" id="KW-0808">Transferase</keyword>
<dbReference type="PANTHER" id="PTHR43072:SF23">
    <property type="entry name" value="UPF0039 PROTEIN C11D3.02C"/>
    <property type="match status" value="1"/>
</dbReference>
<dbReference type="Proteomes" id="UP000282388">
    <property type="component" value="Unassembled WGS sequence"/>
</dbReference>
<dbReference type="OrthoDB" id="5459937at2"/>
<dbReference type="RefSeq" id="WP_120403525.1">
    <property type="nucleotide sequence ID" value="NZ_RAXV01000037.1"/>
</dbReference>
<evidence type="ECO:0000313" key="4">
    <source>
        <dbReference type="EMBL" id="RKG29595.1"/>
    </source>
</evidence>
<reference evidence="4 5" key="1">
    <citation type="submission" date="2018-09" db="EMBL/GenBank/DDBJ databases">
        <title>The draft genome of Acinetobacter spp. strains.</title>
        <authorList>
            <person name="Qin J."/>
            <person name="Feng Y."/>
            <person name="Zong Z."/>
        </authorList>
    </citation>
    <scope>NUCLEOTIDE SEQUENCE [LARGE SCALE GENOMIC DNA]</scope>
    <source>
        <strain evidence="4 5">WCHAc060012</strain>
    </source>
</reference>
<dbReference type="AlphaFoldDB" id="A0A3A8E4L5"/>
<dbReference type="PROSITE" id="PS51186">
    <property type="entry name" value="GNAT"/>
    <property type="match status" value="1"/>
</dbReference>
<evidence type="ECO:0000256" key="1">
    <source>
        <dbReference type="ARBA" id="ARBA00022679"/>
    </source>
</evidence>
<dbReference type="EMBL" id="RAXV01000037">
    <property type="protein sequence ID" value="RKG29595.1"/>
    <property type="molecule type" value="Genomic_DNA"/>
</dbReference>
<dbReference type="CDD" id="cd04301">
    <property type="entry name" value="NAT_SF"/>
    <property type="match status" value="1"/>
</dbReference>
<gene>
    <name evidence="4" type="ORF">D7V32_14335</name>
</gene>
<dbReference type="PANTHER" id="PTHR43072">
    <property type="entry name" value="N-ACETYLTRANSFERASE"/>
    <property type="match status" value="1"/>
</dbReference>